<proteinExistence type="predicted"/>
<name>A0ABQ5HC80_9ASTR</name>
<dbReference type="Pfam" id="PF22936">
    <property type="entry name" value="Pol_BBD"/>
    <property type="match status" value="1"/>
</dbReference>
<dbReference type="Proteomes" id="UP001151760">
    <property type="component" value="Unassembled WGS sequence"/>
</dbReference>
<comment type="caution">
    <text evidence="2">The sequence shown here is derived from an EMBL/GenBank/DDBJ whole genome shotgun (WGS) entry which is preliminary data.</text>
</comment>
<protein>
    <recommendedName>
        <fullName evidence="1">Retrovirus-related Pol polyprotein from transposon TNT 1-94-like beta-barrel domain-containing protein</fullName>
    </recommendedName>
</protein>
<evidence type="ECO:0000313" key="3">
    <source>
        <dbReference type="Proteomes" id="UP001151760"/>
    </source>
</evidence>
<gene>
    <name evidence="2" type="ORF">Tco_1066718</name>
</gene>
<dbReference type="EMBL" id="BQNB010019409">
    <property type="protein sequence ID" value="GJT85001.1"/>
    <property type="molecule type" value="Genomic_DNA"/>
</dbReference>
<reference evidence="2" key="2">
    <citation type="submission" date="2022-01" db="EMBL/GenBank/DDBJ databases">
        <authorList>
            <person name="Yamashiro T."/>
            <person name="Shiraishi A."/>
            <person name="Satake H."/>
            <person name="Nakayama K."/>
        </authorList>
    </citation>
    <scope>NUCLEOTIDE SEQUENCE</scope>
</reference>
<feature type="domain" description="Retrovirus-related Pol polyprotein from transposon TNT 1-94-like beta-barrel" evidence="1">
    <location>
        <begin position="153"/>
        <end position="193"/>
    </location>
</feature>
<dbReference type="InterPro" id="IPR054722">
    <property type="entry name" value="PolX-like_BBD"/>
</dbReference>
<accession>A0ABQ5HC80</accession>
<evidence type="ECO:0000259" key="1">
    <source>
        <dbReference type="Pfam" id="PF22936"/>
    </source>
</evidence>
<sequence>MYTFSPMMVANSRNHHCRVRPYTREVLVISTNLDIQKNHYPLDFTNRRGTEARIKNTWYNQGYCRDHLNGAEENLNNATSSGETTKDRDCTCQEQCLNVTKNKQRKKHENFVMCSCMKSVIILIMINVIAEHKIECAFRYARRTFSVVQIVLWVVDNGCSKHMTGDRSLLRNFVEKFMGTVRFGNDNFAAINSYG</sequence>
<evidence type="ECO:0000313" key="2">
    <source>
        <dbReference type="EMBL" id="GJT85001.1"/>
    </source>
</evidence>
<reference evidence="2" key="1">
    <citation type="journal article" date="2022" name="Int. J. Mol. Sci.">
        <title>Draft Genome of Tanacetum Coccineum: Genomic Comparison of Closely Related Tanacetum-Family Plants.</title>
        <authorList>
            <person name="Yamashiro T."/>
            <person name="Shiraishi A."/>
            <person name="Nakayama K."/>
            <person name="Satake H."/>
        </authorList>
    </citation>
    <scope>NUCLEOTIDE SEQUENCE</scope>
</reference>
<keyword evidence="3" id="KW-1185">Reference proteome</keyword>
<organism evidence="2 3">
    <name type="scientific">Tanacetum coccineum</name>
    <dbReference type="NCBI Taxonomy" id="301880"/>
    <lineage>
        <taxon>Eukaryota</taxon>
        <taxon>Viridiplantae</taxon>
        <taxon>Streptophyta</taxon>
        <taxon>Embryophyta</taxon>
        <taxon>Tracheophyta</taxon>
        <taxon>Spermatophyta</taxon>
        <taxon>Magnoliopsida</taxon>
        <taxon>eudicotyledons</taxon>
        <taxon>Gunneridae</taxon>
        <taxon>Pentapetalae</taxon>
        <taxon>asterids</taxon>
        <taxon>campanulids</taxon>
        <taxon>Asterales</taxon>
        <taxon>Asteraceae</taxon>
        <taxon>Asteroideae</taxon>
        <taxon>Anthemideae</taxon>
        <taxon>Anthemidinae</taxon>
        <taxon>Tanacetum</taxon>
    </lineage>
</organism>